<dbReference type="EMBL" id="JAPXFL010000002">
    <property type="protein sequence ID" value="KAK9510700.1"/>
    <property type="molecule type" value="Genomic_DNA"/>
</dbReference>
<sequence>MTTRHISTRRCTKRRWMKMRISSILCSQSPPRIMMNVSKLNYYIISLKYMFISLLIN</sequence>
<comment type="caution">
    <text evidence="1">The sequence shown here is derived from an EMBL/GenBank/DDBJ whole genome shotgun (WGS) entry which is preliminary data.</text>
</comment>
<gene>
    <name evidence="1" type="ORF">O3M35_005435</name>
</gene>
<evidence type="ECO:0000313" key="1">
    <source>
        <dbReference type="EMBL" id="KAK9510700.1"/>
    </source>
</evidence>
<keyword evidence="2" id="KW-1185">Reference proteome</keyword>
<proteinExistence type="predicted"/>
<dbReference type="Proteomes" id="UP001461498">
    <property type="component" value="Unassembled WGS sequence"/>
</dbReference>
<name>A0AAW1DLX1_9HEMI</name>
<protein>
    <submittedName>
        <fullName evidence="1">Uncharacterized protein</fullName>
    </submittedName>
</protein>
<organism evidence="1 2">
    <name type="scientific">Rhynocoris fuscipes</name>
    <dbReference type="NCBI Taxonomy" id="488301"/>
    <lineage>
        <taxon>Eukaryota</taxon>
        <taxon>Metazoa</taxon>
        <taxon>Ecdysozoa</taxon>
        <taxon>Arthropoda</taxon>
        <taxon>Hexapoda</taxon>
        <taxon>Insecta</taxon>
        <taxon>Pterygota</taxon>
        <taxon>Neoptera</taxon>
        <taxon>Paraneoptera</taxon>
        <taxon>Hemiptera</taxon>
        <taxon>Heteroptera</taxon>
        <taxon>Panheteroptera</taxon>
        <taxon>Cimicomorpha</taxon>
        <taxon>Reduviidae</taxon>
        <taxon>Harpactorinae</taxon>
        <taxon>Harpactorini</taxon>
        <taxon>Rhynocoris</taxon>
    </lineage>
</organism>
<dbReference type="AlphaFoldDB" id="A0AAW1DLX1"/>
<accession>A0AAW1DLX1</accession>
<reference evidence="1 2" key="1">
    <citation type="submission" date="2022-12" db="EMBL/GenBank/DDBJ databases">
        <title>Chromosome-level genome assembly of true bugs.</title>
        <authorList>
            <person name="Ma L."/>
            <person name="Li H."/>
        </authorList>
    </citation>
    <scope>NUCLEOTIDE SEQUENCE [LARGE SCALE GENOMIC DNA]</scope>
    <source>
        <strain evidence="1">Lab_2022b</strain>
    </source>
</reference>
<evidence type="ECO:0000313" key="2">
    <source>
        <dbReference type="Proteomes" id="UP001461498"/>
    </source>
</evidence>